<dbReference type="GO" id="GO:0016491">
    <property type="term" value="F:oxidoreductase activity"/>
    <property type="evidence" value="ECO:0007669"/>
    <property type="project" value="InterPro"/>
</dbReference>
<dbReference type="Gene3D" id="1.20.810.10">
    <property type="entry name" value="Cytochrome Bc1 Complex, Chain C"/>
    <property type="match status" value="2"/>
</dbReference>
<protein>
    <submittedName>
        <fullName evidence="1">Uncharacterized protein</fullName>
    </submittedName>
</protein>
<dbReference type="PANTHER" id="PTHR19271">
    <property type="entry name" value="CYTOCHROME B"/>
    <property type="match status" value="1"/>
</dbReference>
<dbReference type="PROSITE" id="PS51002">
    <property type="entry name" value="CYTB_NTER"/>
    <property type="match status" value="1"/>
</dbReference>
<dbReference type="RefSeq" id="WP_166031921.1">
    <property type="nucleotide sequence ID" value="NZ_CP048877.1"/>
</dbReference>
<dbReference type="EMBL" id="CP048877">
    <property type="protein sequence ID" value="QIJ71703.1"/>
    <property type="molecule type" value="Genomic_DNA"/>
</dbReference>
<dbReference type="Pfam" id="PF00033">
    <property type="entry name" value="Cytochrome_B"/>
    <property type="match status" value="1"/>
</dbReference>
<name>A0A6G7PWB2_9BACT</name>
<sequence>MWWRSRSKISLGIAQLITASLLISGGSGILVAYHFYPDHAFVSVVGLDTVIPFGRLIRGVHFWSSQFFFLLLLWHLWESIRSGAHLRRRLLYWSGLVLLLPAALMALFTGYVLREDQTGMAAGAIAEHLALSVPLIGGVVNALFFDLEHSGLIRVYSAHILIFFIILWGSLWYHLKRRRLESEDLLRALVLSLIPALILAAPLEMTSGALLIKGPWFFLGVQELLRYLPPLVAGVLYPAVPIGALLALPRAEKPSLLTLGLWLVSYFILTLVGELR</sequence>
<gene>
    <name evidence="1" type="ORF">G4V39_05190</name>
</gene>
<dbReference type="GO" id="GO:0009055">
    <property type="term" value="F:electron transfer activity"/>
    <property type="evidence" value="ECO:0007669"/>
    <property type="project" value="InterPro"/>
</dbReference>
<dbReference type="InterPro" id="IPR027387">
    <property type="entry name" value="Cytb/b6-like_sf"/>
</dbReference>
<dbReference type="Proteomes" id="UP000502179">
    <property type="component" value="Chromosome"/>
</dbReference>
<dbReference type="KEGG" id="tav:G4V39_05190"/>
<dbReference type="InterPro" id="IPR036150">
    <property type="entry name" value="Cyt_b/b6_C_sf"/>
</dbReference>
<keyword evidence="2" id="KW-1185">Reference proteome</keyword>
<dbReference type="InterPro" id="IPR016174">
    <property type="entry name" value="Di-haem_cyt_TM"/>
</dbReference>
<dbReference type="GO" id="GO:0016020">
    <property type="term" value="C:membrane"/>
    <property type="evidence" value="ECO:0007669"/>
    <property type="project" value="InterPro"/>
</dbReference>
<dbReference type="InterPro" id="IPR005797">
    <property type="entry name" value="Cyt_b/b6_N"/>
</dbReference>
<proteinExistence type="predicted"/>
<dbReference type="SUPFAM" id="SSF81342">
    <property type="entry name" value="Transmembrane di-heme cytochromes"/>
    <property type="match status" value="1"/>
</dbReference>
<dbReference type="AlphaFoldDB" id="A0A6G7PWB2"/>
<dbReference type="GO" id="GO:0022904">
    <property type="term" value="P:respiratory electron transport chain"/>
    <property type="evidence" value="ECO:0007669"/>
    <property type="project" value="InterPro"/>
</dbReference>
<organism evidence="1 2">
    <name type="scientific">Thermosulfuriphilus ammonigenes</name>
    <dbReference type="NCBI Taxonomy" id="1936021"/>
    <lineage>
        <taxon>Bacteria</taxon>
        <taxon>Pseudomonadati</taxon>
        <taxon>Thermodesulfobacteriota</taxon>
        <taxon>Thermodesulfobacteria</taxon>
        <taxon>Thermodesulfobacteriales</taxon>
        <taxon>Thermodesulfobacteriaceae</taxon>
        <taxon>Thermosulfuriphilus</taxon>
    </lineage>
</organism>
<dbReference type="SUPFAM" id="SSF81648">
    <property type="entry name" value="a domain/subunit of cytochrome bc1 complex (Ubiquinol-cytochrome c reductase)"/>
    <property type="match status" value="1"/>
</dbReference>
<accession>A0A6G7PWB2</accession>
<dbReference type="PANTHER" id="PTHR19271:SF16">
    <property type="entry name" value="CYTOCHROME B"/>
    <property type="match status" value="1"/>
</dbReference>
<evidence type="ECO:0000313" key="2">
    <source>
        <dbReference type="Proteomes" id="UP000502179"/>
    </source>
</evidence>
<evidence type="ECO:0000313" key="1">
    <source>
        <dbReference type="EMBL" id="QIJ71703.1"/>
    </source>
</evidence>
<reference evidence="1 2" key="1">
    <citation type="submission" date="2020-02" db="EMBL/GenBank/DDBJ databases">
        <title>Genome analysis of Thermosulfuriphilus ammonigenes ST65T, an anaerobic thermophilic chemolithoautotrophic bacterium isolated from a deep-sea hydrothermal vent.</title>
        <authorList>
            <person name="Slobodkina G."/>
            <person name="Allioux M."/>
            <person name="Merkel A."/>
            <person name="Alain K."/>
            <person name="Jebbar M."/>
            <person name="Slobodkin A."/>
        </authorList>
    </citation>
    <scope>NUCLEOTIDE SEQUENCE [LARGE SCALE GENOMIC DNA]</scope>
    <source>
        <strain evidence="1 2">ST65</strain>
    </source>
</reference>